<reference evidence="1" key="1">
    <citation type="journal article" date="2021" name="PeerJ">
        <title>Extensive microbial diversity within the chicken gut microbiome revealed by metagenomics and culture.</title>
        <authorList>
            <person name="Gilroy R."/>
            <person name="Ravi A."/>
            <person name="Getino M."/>
            <person name="Pursley I."/>
            <person name="Horton D.L."/>
            <person name="Alikhan N.F."/>
            <person name="Baker D."/>
            <person name="Gharbi K."/>
            <person name="Hall N."/>
            <person name="Watson M."/>
            <person name="Adriaenssens E.M."/>
            <person name="Foster-Nyarko E."/>
            <person name="Jarju S."/>
            <person name="Secka A."/>
            <person name="Antonio M."/>
            <person name="Oren A."/>
            <person name="Chaudhuri R.R."/>
            <person name="La Ragione R."/>
            <person name="Hildebrand F."/>
            <person name="Pallen M.J."/>
        </authorList>
    </citation>
    <scope>NUCLEOTIDE SEQUENCE</scope>
    <source>
        <strain evidence="1">ChiBcec16_6824</strain>
    </source>
</reference>
<keyword evidence="1" id="KW-0456">Lyase</keyword>
<dbReference type="InterPro" id="IPR004927">
    <property type="entry name" value="MerB"/>
</dbReference>
<dbReference type="Proteomes" id="UP000823868">
    <property type="component" value="Unassembled WGS sequence"/>
</dbReference>
<dbReference type="Pfam" id="PF03243">
    <property type="entry name" value="MerB"/>
    <property type="match status" value="1"/>
</dbReference>
<dbReference type="EMBL" id="DXDX01000123">
    <property type="protein sequence ID" value="HIY21555.1"/>
    <property type="molecule type" value="Genomic_DNA"/>
</dbReference>
<dbReference type="Gene3D" id="3.30.450.410">
    <property type="match status" value="1"/>
</dbReference>
<evidence type="ECO:0000313" key="1">
    <source>
        <dbReference type="EMBL" id="HIY21555.1"/>
    </source>
</evidence>
<dbReference type="SUPFAM" id="SSF160387">
    <property type="entry name" value="NosL/MerB-like"/>
    <property type="match status" value="1"/>
</dbReference>
<comment type="caution">
    <text evidence="1">The sequence shown here is derived from an EMBL/GenBank/DDBJ whole genome shotgun (WGS) entry which is preliminary data.</text>
</comment>
<sequence length="211" mass="23701">MNFRDQVTFRNYDRERLIIDSIASKLTTEENALRNRIINAIVDTHQPYTPTAEEKAMLETLQSKNALVIEEDGKVYSIYPISAKETQHKVTLADGRTTYVMCAIDALGCTYTFHQDIVIDSVCSNSGVPIHIEVKDGKIASASSDEIRILHADLKASDNWACCCCGQMLYFNSQADYDAYAKEHDLCPCCSFCLDLNEGLMVARMLFSDDE</sequence>
<proteinExistence type="predicted"/>
<gene>
    <name evidence="1" type="ORF">H9841_06620</name>
</gene>
<dbReference type="NCBIfam" id="NF040728">
    <property type="entry name" value="MerB_rel_SaoL"/>
    <property type="match status" value="1"/>
</dbReference>
<reference evidence="1" key="2">
    <citation type="submission" date="2021-04" db="EMBL/GenBank/DDBJ databases">
        <authorList>
            <person name="Gilroy R."/>
        </authorList>
    </citation>
    <scope>NUCLEOTIDE SEQUENCE</scope>
    <source>
        <strain evidence="1">ChiBcec16_6824</strain>
    </source>
</reference>
<evidence type="ECO:0000313" key="2">
    <source>
        <dbReference type="Proteomes" id="UP000823868"/>
    </source>
</evidence>
<dbReference type="AlphaFoldDB" id="A0A9D1Y928"/>
<dbReference type="InterPro" id="IPR053717">
    <property type="entry name" value="MerB_lyase_sf"/>
</dbReference>
<protein>
    <submittedName>
        <fullName evidence="1">Alkylmercury lyase family protein</fullName>
    </submittedName>
</protein>
<organism evidence="1 2">
    <name type="scientific">Candidatus Flavonifractor merdigallinarum</name>
    <dbReference type="NCBI Taxonomy" id="2838589"/>
    <lineage>
        <taxon>Bacteria</taxon>
        <taxon>Bacillati</taxon>
        <taxon>Bacillota</taxon>
        <taxon>Clostridia</taxon>
        <taxon>Eubacteriales</taxon>
        <taxon>Oscillospiraceae</taxon>
        <taxon>Flavonifractor</taxon>
    </lineage>
</organism>
<dbReference type="GO" id="GO:0018836">
    <property type="term" value="F:alkylmercury lyase activity"/>
    <property type="evidence" value="ECO:0007669"/>
    <property type="project" value="InterPro"/>
</dbReference>
<name>A0A9D1Y928_9FIRM</name>
<accession>A0A9D1Y928</accession>